<gene>
    <name evidence="2" type="ORF">AB4875_11020</name>
</gene>
<name>A0ABV3TWL8_9GAMM</name>
<accession>A0ABV3TWL8</accession>
<evidence type="ECO:0000313" key="3">
    <source>
        <dbReference type="Proteomes" id="UP001557484"/>
    </source>
</evidence>
<evidence type="ECO:0000313" key="2">
    <source>
        <dbReference type="EMBL" id="MEX1666019.1"/>
    </source>
</evidence>
<dbReference type="InterPro" id="IPR034904">
    <property type="entry name" value="FSCA_dom_sf"/>
</dbReference>
<dbReference type="RefSeq" id="WP_368376106.1">
    <property type="nucleotide sequence ID" value="NZ_JBFRYB010000001.1"/>
</dbReference>
<dbReference type="Pfam" id="PF01106">
    <property type="entry name" value="NifU"/>
    <property type="match status" value="1"/>
</dbReference>
<dbReference type="InterPro" id="IPR001075">
    <property type="entry name" value="NIF_FeS_clus_asmbl_NifU_C"/>
</dbReference>
<protein>
    <submittedName>
        <fullName evidence="2">NifU family protein</fullName>
    </submittedName>
</protein>
<sequence length="191" mass="21114">MSAELQLNSDNVESDELALKIDTLLADIEQWDAEPRSKALELKSAIEAFHSSALRNLIKSLSQQPSAKNALRSAIQDPLVYGMLRRHNLVKPSLQEQVLNALDIVRPELQQHGGDVELVSISSSSEVTIRLTGACDGCGSSQITLEQGVKKTLREHCGWIKDIYLEQKPKPTDDVQTIQIISPFETSSHSE</sequence>
<comment type="caution">
    <text evidence="2">The sequence shown here is derived from an EMBL/GenBank/DDBJ whole genome shotgun (WGS) entry which is preliminary data.</text>
</comment>
<organism evidence="2 3">
    <name type="scientific">Zhongshania arctica</name>
    <dbReference type="NCBI Taxonomy" id="3238302"/>
    <lineage>
        <taxon>Bacteria</taxon>
        <taxon>Pseudomonadati</taxon>
        <taxon>Pseudomonadota</taxon>
        <taxon>Gammaproteobacteria</taxon>
        <taxon>Cellvibrionales</taxon>
        <taxon>Spongiibacteraceae</taxon>
        <taxon>Zhongshania</taxon>
    </lineage>
</organism>
<dbReference type="PANTHER" id="PTHR11178">
    <property type="entry name" value="IRON-SULFUR CLUSTER SCAFFOLD PROTEIN NFU-RELATED"/>
    <property type="match status" value="1"/>
</dbReference>
<keyword evidence="3" id="KW-1185">Reference proteome</keyword>
<dbReference type="EMBL" id="JBFRYB010000001">
    <property type="protein sequence ID" value="MEX1666019.1"/>
    <property type="molecule type" value="Genomic_DNA"/>
</dbReference>
<reference evidence="2 3" key="1">
    <citation type="journal article" date="2011" name="Int. J. Syst. Evol. Microbiol.">
        <title>Zhongshania antarctica gen. nov., sp. nov. and Zhongshania guokunii sp. nov., gammaproteobacteria respectively isolated from coastal attached (fast) ice and surface seawater of the Antarctic.</title>
        <authorList>
            <person name="Li H.J."/>
            <person name="Zhang X.Y."/>
            <person name="Chen C.X."/>
            <person name="Zhang Y.J."/>
            <person name="Gao Z.M."/>
            <person name="Yu Y."/>
            <person name="Chen X.L."/>
            <person name="Chen B."/>
            <person name="Zhang Y.Z."/>
        </authorList>
    </citation>
    <scope>NUCLEOTIDE SEQUENCE [LARGE SCALE GENOMIC DNA]</scope>
    <source>
        <strain evidence="2 3">R06B22</strain>
    </source>
</reference>
<proteinExistence type="predicted"/>
<dbReference type="Gene3D" id="3.30.300.130">
    <property type="entry name" value="Fe-S cluster assembly (FSCA)"/>
    <property type="match status" value="1"/>
</dbReference>
<evidence type="ECO:0000259" key="1">
    <source>
        <dbReference type="Pfam" id="PF01106"/>
    </source>
</evidence>
<dbReference type="SUPFAM" id="SSF117916">
    <property type="entry name" value="Fe-S cluster assembly (FSCA) domain-like"/>
    <property type="match status" value="1"/>
</dbReference>
<dbReference type="Proteomes" id="UP001557484">
    <property type="component" value="Unassembled WGS sequence"/>
</dbReference>
<feature type="domain" description="NIF system FeS cluster assembly NifU C-terminal" evidence="1">
    <location>
        <begin position="100"/>
        <end position="162"/>
    </location>
</feature>